<dbReference type="SUPFAM" id="SSF54427">
    <property type="entry name" value="NTF2-like"/>
    <property type="match status" value="1"/>
</dbReference>
<gene>
    <name evidence="3" type="ORF">E3J62_11035</name>
</gene>
<accession>A0A523UNT0</accession>
<dbReference type="Gene3D" id="3.10.450.50">
    <property type="match status" value="1"/>
</dbReference>
<evidence type="ECO:0000313" key="4">
    <source>
        <dbReference type="Proteomes" id="UP000315525"/>
    </source>
</evidence>
<dbReference type="EMBL" id="SOJN01000134">
    <property type="protein sequence ID" value="TET44194.1"/>
    <property type="molecule type" value="Genomic_DNA"/>
</dbReference>
<organism evidence="3 4">
    <name type="scientific">candidate division TA06 bacterium</name>
    <dbReference type="NCBI Taxonomy" id="2250710"/>
    <lineage>
        <taxon>Bacteria</taxon>
        <taxon>Bacteria division TA06</taxon>
    </lineage>
</organism>
<feature type="signal peptide" evidence="1">
    <location>
        <begin position="1"/>
        <end position="21"/>
    </location>
</feature>
<dbReference type="Proteomes" id="UP000315525">
    <property type="component" value="Unassembled WGS sequence"/>
</dbReference>
<dbReference type="AlphaFoldDB" id="A0A523UNT0"/>
<protein>
    <recommendedName>
        <fullName evidence="2">SnoaL-like domain-containing protein</fullName>
    </recommendedName>
</protein>
<reference evidence="3 4" key="1">
    <citation type="submission" date="2019-03" db="EMBL/GenBank/DDBJ databases">
        <title>Metabolic potential of uncultured bacteria and archaea associated with petroleum seepage in deep-sea sediments.</title>
        <authorList>
            <person name="Dong X."/>
            <person name="Hubert C."/>
        </authorList>
    </citation>
    <scope>NUCLEOTIDE SEQUENCE [LARGE SCALE GENOMIC DNA]</scope>
    <source>
        <strain evidence="3">E44_bin18</strain>
    </source>
</reference>
<sequence>MKRLVIPFLFLLALAVPYAVGSGQESPESAAVVKTIRDFAKAITSFPKTTDEESILKFYDKDYEGISDGESSNLLEMQNIVKEIAEAIDLGNPFRWSLRVQSIEPHVIGQIAWVTFSYTMKVGAEGEVLAKEEGLATAILRKKGTKWLILHDHMSTPKPEELQIEIEEE</sequence>
<comment type="caution">
    <text evidence="3">The sequence shown here is derived from an EMBL/GenBank/DDBJ whole genome shotgun (WGS) entry which is preliminary data.</text>
</comment>
<feature type="domain" description="SnoaL-like" evidence="2">
    <location>
        <begin position="50"/>
        <end position="157"/>
    </location>
</feature>
<evidence type="ECO:0000256" key="1">
    <source>
        <dbReference type="SAM" id="SignalP"/>
    </source>
</evidence>
<evidence type="ECO:0000259" key="2">
    <source>
        <dbReference type="Pfam" id="PF13474"/>
    </source>
</evidence>
<name>A0A523UNT0_UNCT6</name>
<dbReference type="InterPro" id="IPR032710">
    <property type="entry name" value="NTF2-like_dom_sf"/>
</dbReference>
<dbReference type="InterPro" id="IPR037401">
    <property type="entry name" value="SnoaL-like"/>
</dbReference>
<feature type="chain" id="PRO_5021734879" description="SnoaL-like domain-containing protein" evidence="1">
    <location>
        <begin position="22"/>
        <end position="169"/>
    </location>
</feature>
<dbReference type="Pfam" id="PF13474">
    <property type="entry name" value="SnoaL_3"/>
    <property type="match status" value="1"/>
</dbReference>
<evidence type="ECO:0000313" key="3">
    <source>
        <dbReference type="EMBL" id="TET44194.1"/>
    </source>
</evidence>
<proteinExistence type="predicted"/>
<keyword evidence="1" id="KW-0732">Signal</keyword>